<gene>
    <name evidence="2" type="ORF">FMEXI_10936</name>
</gene>
<keyword evidence="3" id="KW-1185">Reference proteome</keyword>
<feature type="region of interest" description="Disordered" evidence="1">
    <location>
        <begin position="325"/>
        <end position="405"/>
    </location>
</feature>
<organism evidence="2 3">
    <name type="scientific">Fusarium mexicanum</name>
    <dbReference type="NCBI Taxonomy" id="751941"/>
    <lineage>
        <taxon>Eukaryota</taxon>
        <taxon>Fungi</taxon>
        <taxon>Dikarya</taxon>
        <taxon>Ascomycota</taxon>
        <taxon>Pezizomycotina</taxon>
        <taxon>Sordariomycetes</taxon>
        <taxon>Hypocreomycetidae</taxon>
        <taxon>Hypocreales</taxon>
        <taxon>Nectriaceae</taxon>
        <taxon>Fusarium</taxon>
        <taxon>Fusarium fujikuroi species complex</taxon>
    </lineage>
</organism>
<evidence type="ECO:0000313" key="3">
    <source>
        <dbReference type="Proteomes" id="UP000522262"/>
    </source>
</evidence>
<protein>
    <submittedName>
        <fullName evidence="2">Uncharacterized protein</fullName>
    </submittedName>
</protein>
<accession>A0A8H5IDB9</accession>
<sequence>MGFWSSLVDGVKSAGGWVLDHAGDIAGAVGTVAKIAGTFAVAAESDDETTRLAGHQKNLALFHRNFDVASGLLKTEAREASKQVDEKAIRQRSFFADDFTSEDRVRDYFTGIWKNPSALLPDGTPAVPMYQDLSKWLGALGVPVDQSLDVSSEVGKAIFAIESPTTSGGEVKIKTTKFSYTDPKGKWTLDLGHAYYPLPLGATSSEYCWHSCVYGRFHPSKSLLAEMEAEGEPSSTIFVSELKASVKPMWVVNASINWGNQPLASNSHKKLIKKLEEEYKKQNRSVVYSTLEGVMQSVQLQASAEDNPSLLRQGLITAASTIASEYQSGRVPNPGDGSDTSSDDSSGDSSPDEMGWHSASVKSGTSKLRKTERIRSLARTKPVPSSMPLNVPEVDITKSQVVFKK</sequence>
<dbReference type="EMBL" id="JAAOAM010000282">
    <property type="protein sequence ID" value="KAF5535185.1"/>
    <property type="molecule type" value="Genomic_DNA"/>
</dbReference>
<proteinExistence type="predicted"/>
<evidence type="ECO:0000313" key="2">
    <source>
        <dbReference type="EMBL" id="KAF5535185.1"/>
    </source>
</evidence>
<name>A0A8H5IDB9_9HYPO</name>
<reference evidence="2 3" key="1">
    <citation type="submission" date="2020-05" db="EMBL/GenBank/DDBJ databases">
        <title>Identification and distribution of gene clusters putatively required for synthesis of sphingolipid metabolism inhibitors in phylogenetically diverse species of the filamentous fungus Fusarium.</title>
        <authorList>
            <person name="Kim H.-S."/>
            <person name="Busman M."/>
            <person name="Brown D.W."/>
            <person name="Divon H."/>
            <person name="Uhlig S."/>
            <person name="Proctor R.H."/>
        </authorList>
    </citation>
    <scope>NUCLEOTIDE SEQUENCE [LARGE SCALE GENOMIC DNA]</scope>
    <source>
        <strain evidence="2 3">NRRL 53147</strain>
    </source>
</reference>
<dbReference type="Proteomes" id="UP000522262">
    <property type="component" value="Unassembled WGS sequence"/>
</dbReference>
<comment type="caution">
    <text evidence="2">The sequence shown here is derived from an EMBL/GenBank/DDBJ whole genome shotgun (WGS) entry which is preliminary data.</text>
</comment>
<evidence type="ECO:0000256" key="1">
    <source>
        <dbReference type="SAM" id="MobiDB-lite"/>
    </source>
</evidence>
<dbReference type="AlphaFoldDB" id="A0A8H5IDB9"/>